<dbReference type="Proteomes" id="UP000054270">
    <property type="component" value="Unassembled WGS sequence"/>
</dbReference>
<evidence type="ECO:0000313" key="2">
    <source>
        <dbReference type="Proteomes" id="UP000054270"/>
    </source>
</evidence>
<protein>
    <submittedName>
        <fullName evidence="1">Uncharacterized protein</fullName>
    </submittedName>
</protein>
<reference evidence="2" key="1">
    <citation type="submission" date="2014-04" db="EMBL/GenBank/DDBJ databases">
        <title>Evolutionary Origins and Diversification of the Mycorrhizal Mutualists.</title>
        <authorList>
            <consortium name="DOE Joint Genome Institute"/>
            <consortium name="Mycorrhizal Genomics Consortium"/>
            <person name="Kohler A."/>
            <person name="Kuo A."/>
            <person name="Nagy L.G."/>
            <person name="Floudas D."/>
            <person name="Copeland A."/>
            <person name="Barry K.W."/>
            <person name="Cichocki N."/>
            <person name="Veneault-Fourrey C."/>
            <person name="LaButti K."/>
            <person name="Lindquist E.A."/>
            <person name="Lipzen A."/>
            <person name="Lundell T."/>
            <person name="Morin E."/>
            <person name="Murat C."/>
            <person name="Riley R."/>
            <person name="Ohm R."/>
            <person name="Sun H."/>
            <person name="Tunlid A."/>
            <person name="Henrissat B."/>
            <person name="Grigoriev I.V."/>
            <person name="Hibbett D.S."/>
            <person name="Martin F."/>
        </authorList>
    </citation>
    <scope>NUCLEOTIDE SEQUENCE [LARGE SCALE GENOMIC DNA]</scope>
    <source>
        <strain evidence="2">FD-334 SS-4</strain>
    </source>
</reference>
<gene>
    <name evidence="1" type="ORF">HYPSUDRAFT_46730</name>
</gene>
<keyword evidence="2" id="KW-1185">Reference proteome</keyword>
<dbReference type="AlphaFoldDB" id="A0A0D2P9R0"/>
<evidence type="ECO:0000313" key="1">
    <source>
        <dbReference type="EMBL" id="KJA17095.1"/>
    </source>
</evidence>
<organism evidence="1 2">
    <name type="scientific">Hypholoma sublateritium (strain FD-334 SS-4)</name>
    <dbReference type="NCBI Taxonomy" id="945553"/>
    <lineage>
        <taxon>Eukaryota</taxon>
        <taxon>Fungi</taxon>
        <taxon>Dikarya</taxon>
        <taxon>Basidiomycota</taxon>
        <taxon>Agaricomycotina</taxon>
        <taxon>Agaricomycetes</taxon>
        <taxon>Agaricomycetidae</taxon>
        <taxon>Agaricales</taxon>
        <taxon>Agaricineae</taxon>
        <taxon>Strophariaceae</taxon>
        <taxon>Hypholoma</taxon>
    </lineage>
</organism>
<name>A0A0D2P9R0_HYPSF</name>
<proteinExistence type="predicted"/>
<sequence>MSTHIQPTIRNWDKLSSNGYVSKTGLDLKEHSEGALHPDPRSSIQGRSVIPRTFACVYLYYRVLSSASLL</sequence>
<dbReference type="EMBL" id="KN817609">
    <property type="protein sequence ID" value="KJA17095.1"/>
    <property type="molecule type" value="Genomic_DNA"/>
</dbReference>
<accession>A0A0D2P9R0</accession>